<accession>A0A9D1A0G9</accession>
<organism evidence="2 3">
    <name type="scientific">Candidatus Aveggerthella stercoripullorum</name>
    <dbReference type="NCBI Taxonomy" id="2840688"/>
    <lineage>
        <taxon>Bacteria</taxon>
        <taxon>Bacillati</taxon>
        <taxon>Actinomycetota</taxon>
        <taxon>Coriobacteriia</taxon>
        <taxon>Eggerthellales</taxon>
        <taxon>Eggerthellaceae</taxon>
        <taxon>Eggerthellaceae incertae sedis</taxon>
        <taxon>Candidatus Aveggerthella</taxon>
    </lineage>
</organism>
<comment type="caution">
    <text evidence="2">The sequence shown here is derived from an EMBL/GenBank/DDBJ whole genome shotgun (WGS) entry which is preliminary data.</text>
</comment>
<protein>
    <submittedName>
        <fullName evidence="2">DUF2075 domain-containing protein</fullName>
    </submittedName>
</protein>
<dbReference type="AlphaFoldDB" id="A0A9D1A0G9"/>
<evidence type="ECO:0000259" key="1">
    <source>
        <dbReference type="Pfam" id="PF09848"/>
    </source>
</evidence>
<sequence>MIEIPTSVHAEAPGGAPFFIDRCEFNPNGRIDYATLDLDESRVFDWPMVYILANDDAAYIGQTTSVATRMAQHGANEEKRDFRTVNIIYNEEFNASVVTDYEHRLIGLMHADGRYRLTNKNDGMTDTNYFSKARYAKMFEELWAELRKLELADHSIAEIEESEVFKYSPYKGLTPDQRIALDKIMLEVEKGFDVALPLVVEGMPGTGKTILAIYLLKLLRDKPEFNHMNIRIVEPVTSLRKTLQRTLANVSGLQPSDIIGPADVIKSSFGYKGNDEKAFDILLVDEAHRLKRRVNLGTQFKNYDDVNRALGLDTEATQMDWIIAQAKLPIFFYDPFQSVGPSCVGAERVRDSLGEAVEEPIRLDSQMRVKGGKEYLDYVRDILSGGAPDFRTFDGYDYVLHDDFDDFVRSFEESIARHDLTRMVAGYAWKWRTKKDKGAGAYDIEIDGVRLRWNCTYENWVGKGADNPDIAHEVGCIHSIQGYDLSYAYVIIGNDLRLDQDSCMCVANKKSYFDRNGYATATQEELDQYIRNIYYVLLTRGIFGTHVYVCDEALRERFKKFTRK</sequence>
<dbReference type="Gene3D" id="3.40.50.300">
    <property type="entry name" value="P-loop containing nucleotide triphosphate hydrolases"/>
    <property type="match status" value="1"/>
</dbReference>
<reference evidence="2" key="1">
    <citation type="submission" date="2020-10" db="EMBL/GenBank/DDBJ databases">
        <authorList>
            <person name="Gilroy R."/>
        </authorList>
    </citation>
    <scope>NUCLEOTIDE SEQUENCE</scope>
    <source>
        <strain evidence="2">ChiGjej1B1-2707</strain>
    </source>
</reference>
<dbReference type="Proteomes" id="UP000824261">
    <property type="component" value="Unassembled WGS sequence"/>
</dbReference>
<dbReference type="InterPro" id="IPR018647">
    <property type="entry name" value="SLFN_3-like_DNA/RNA_helicase"/>
</dbReference>
<evidence type="ECO:0000313" key="2">
    <source>
        <dbReference type="EMBL" id="HIR01581.1"/>
    </source>
</evidence>
<dbReference type="EMBL" id="DVGB01000059">
    <property type="protein sequence ID" value="HIR01581.1"/>
    <property type="molecule type" value="Genomic_DNA"/>
</dbReference>
<reference evidence="2" key="2">
    <citation type="journal article" date="2021" name="PeerJ">
        <title>Extensive microbial diversity within the chicken gut microbiome revealed by metagenomics and culture.</title>
        <authorList>
            <person name="Gilroy R."/>
            <person name="Ravi A."/>
            <person name="Getino M."/>
            <person name="Pursley I."/>
            <person name="Horton D.L."/>
            <person name="Alikhan N.F."/>
            <person name="Baker D."/>
            <person name="Gharbi K."/>
            <person name="Hall N."/>
            <person name="Watson M."/>
            <person name="Adriaenssens E.M."/>
            <person name="Foster-Nyarko E."/>
            <person name="Jarju S."/>
            <person name="Secka A."/>
            <person name="Antonio M."/>
            <person name="Oren A."/>
            <person name="Chaudhuri R.R."/>
            <person name="La Ragione R."/>
            <person name="Hildebrand F."/>
            <person name="Pallen M.J."/>
        </authorList>
    </citation>
    <scope>NUCLEOTIDE SEQUENCE</scope>
    <source>
        <strain evidence="2">ChiGjej1B1-2707</strain>
    </source>
</reference>
<dbReference type="SUPFAM" id="SSF52540">
    <property type="entry name" value="P-loop containing nucleoside triphosphate hydrolases"/>
    <property type="match status" value="1"/>
</dbReference>
<evidence type="ECO:0000313" key="3">
    <source>
        <dbReference type="Proteomes" id="UP000824261"/>
    </source>
</evidence>
<proteinExistence type="predicted"/>
<dbReference type="Pfam" id="PF09848">
    <property type="entry name" value="SLFN-g3_helicase"/>
    <property type="match status" value="1"/>
</dbReference>
<name>A0A9D1A0G9_9ACTN</name>
<feature type="domain" description="Schlafen group 3-like DNA/RNA helicase" evidence="1">
    <location>
        <begin position="198"/>
        <end position="551"/>
    </location>
</feature>
<dbReference type="InterPro" id="IPR027417">
    <property type="entry name" value="P-loop_NTPase"/>
</dbReference>
<dbReference type="CDD" id="cd10439">
    <property type="entry name" value="GIY-YIG_COG3410"/>
    <property type="match status" value="1"/>
</dbReference>
<gene>
    <name evidence="2" type="ORF">IAA69_04885</name>
</gene>